<proteinExistence type="predicted"/>
<gene>
    <name evidence="3" type="ORF">PV06_07342</name>
</gene>
<dbReference type="PANTHER" id="PTHR43353:SF6">
    <property type="entry name" value="CYTOPLASMIC ALDEHYDE DEHYDROGENASE (EUROFUNG)"/>
    <property type="match status" value="1"/>
</dbReference>
<dbReference type="STRING" id="215243.A0A0D2DAI2"/>
<keyword evidence="1" id="KW-0560">Oxidoreductase</keyword>
<evidence type="ECO:0000313" key="3">
    <source>
        <dbReference type="EMBL" id="KIW40113.1"/>
    </source>
</evidence>
<evidence type="ECO:0000256" key="1">
    <source>
        <dbReference type="ARBA" id="ARBA00023002"/>
    </source>
</evidence>
<reference evidence="3 4" key="1">
    <citation type="submission" date="2015-01" db="EMBL/GenBank/DDBJ databases">
        <title>The Genome Sequence of Exophiala oligosperma CBS72588.</title>
        <authorList>
            <consortium name="The Broad Institute Genomics Platform"/>
            <person name="Cuomo C."/>
            <person name="de Hoog S."/>
            <person name="Gorbushina A."/>
            <person name="Stielow B."/>
            <person name="Teixiera M."/>
            <person name="Abouelleil A."/>
            <person name="Chapman S.B."/>
            <person name="Priest M."/>
            <person name="Young S.K."/>
            <person name="Wortman J."/>
            <person name="Nusbaum C."/>
            <person name="Birren B."/>
        </authorList>
    </citation>
    <scope>NUCLEOTIDE SEQUENCE [LARGE SCALE GENOMIC DNA]</scope>
    <source>
        <strain evidence="3 4">CBS 72588</strain>
    </source>
</reference>
<dbReference type="OrthoDB" id="310895at2759"/>
<dbReference type="InterPro" id="IPR016163">
    <property type="entry name" value="Ald_DH_C"/>
</dbReference>
<dbReference type="AlphaFoldDB" id="A0A0D2DAI2"/>
<evidence type="ECO:0000313" key="4">
    <source>
        <dbReference type="Proteomes" id="UP000053342"/>
    </source>
</evidence>
<dbReference type="GO" id="GO:0009450">
    <property type="term" value="P:gamma-aminobutyric acid catabolic process"/>
    <property type="evidence" value="ECO:0007669"/>
    <property type="project" value="TreeGrafter"/>
</dbReference>
<dbReference type="InterPro" id="IPR016162">
    <property type="entry name" value="Ald_DH_N"/>
</dbReference>
<name>A0A0D2DAI2_9EURO</name>
<dbReference type="SUPFAM" id="SSF53720">
    <property type="entry name" value="ALDH-like"/>
    <property type="match status" value="1"/>
</dbReference>
<dbReference type="InterPro" id="IPR050740">
    <property type="entry name" value="Aldehyde_DH_Superfamily"/>
</dbReference>
<dbReference type="EMBL" id="KN847338">
    <property type="protein sequence ID" value="KIW40113.1"/>
    <property type="molecule type" value="Genomic_DNA"/>
</dbReference>
<feature type="domain" description="Aldehyde dehydrogenase" evidence="2">
    <location>
        <begin position="27"/>
        <end position="475"/>
    </location>
</feature>
<dbReference type="Gene3D" id="3.40.605.10">
    <property type="entry name" value="Aldehyde Dehydrogenase, Chain A, domain 1"/>
    <property type="match status" value="1"/>
</dbReference>
<dbReference type="InterPro" id="IPR016161">
    <property type="entry name" value="Ald_DH/histidinol_DH"/>
</dbReference>
<dbReference type="GeneID" id="27359416"/>
<evidence type="ECO:0000259" key="2">
    <source>
        <dbReference type="Pfam" id="PF00171"/>
    </source>
</evidence>
<accession>A0A0D2DAI2</accession>
<dbReference type="RefSeq" id="XP_016260329.1">
    <property type="nucleotide sequence ID" value="XM_016408575.1"/>
</dbReference>
<organism evidence="3 4">
    <name type="scientific">Exophiala oligosperma</name>
    <dbReference type="NCBI Taxonomy" id="215243"/>
    <lineage>
        <taxon>Eukaryota</taxon>
        <taxon>Fungi</taxon>
        <taxon>Dikarya</taxon>
        <taxon>Ascomycota</taxon>
        <taxon>Pezizomycotina</taxon>
        <taxon>Eurotiomycetes</taxon>
        <taxon>Chaetothyriomycetidae</taxon>
        <taxon>Chaetothyriales</taxon>
        <taxon>Herpotrichiellaceae</taxon>
        <taxon>Exophiala</taxon>
    </lineage>
</organism>
<dbReference type="HOGENOM" id="CLU_005391_1_0_1"/>
<sequence>MYLKKASDGKGVVPCVINGEALNLPDSQNFPVIQGSTGETVHYAQSATVEVAIAAADASWKAFKSWKKTTVDERRDVLLRAADILERRGDEAAKRNTTETSASNRWTPFDVMYAAKQVREAASCVTTAVHGTIPSSSDPEVTSLVFKEPIGPVLIIPPWNAPLILAFRGIAHILAAGCSVVLKASEICPFTHQIMLECLKEAGLPAGVVNQVQCARKDAAAVTEALIAHQAIRKVEFIGSAAVGKIIGSVAAKYLKPVLMELGDQSPAIILEDADLKAAAGMVVAGALAHHGQLCFGTERIIVVEKVKDAFSKELVAAMKTIPEAGDASSAEAAKKAQELILEAVKDGAEFLAGNADLTGKSSLTPSILTNLNPKSRINHVESFAPTASLYVVKDADEALARANETEFGLSASVWTQNYKKAIEFARELDFGQVQVNGMTMYADVHAPATGYKGSGWGSNNGRHGVEEFLFNKWVSLR</sequence>
<keyword evidence="4" id="KW-1185">Reference proteome</keyword>
<dbReference type="VEuPathDB" id="FungiDB:PV06_07342"/>
<dbReference type="GO" id="GO:0004777">
    <property type="term" value="F:succinate-semialdehyde dehydrogenase (NAD+) activity"/>
    <property type="evidence" value="ECO:0007669"/>
    <property type="project" value="TreeGrafter"/>
</dbReference>
<protein>
    <recommendedName>
        <fullName evidence="2">Aldehyde dehydrogenase domain-containing protein</fullName>
    </recommendedName>
</protein>
<dbReference type="Gene3D" id="3.40.309.10">
    <property type="entry name" value="Aldehyde Dehydrogenase, Chain A, domain 2"/>
    <property type="match status" value="1"/>
</dbReference>
<dbReference type="FunFam" id="3.40.605.10:FF:000063">
    <property type="entry name" value="Succinate-semialdehyde dehydrogenase, mitochondrial"/>
    <property type="match status" value="1"/>
</dbReference>
<dbReference type="Proteomes" id="UP000053342">
    <property type="component" value="Unassembled WGS sequence"/>
</dbReference>
<dbReference type="InterPro" id="IPR015590">
    <property type="entry name" value="Aldehyde_DH_dom"/>
</dbReference>
<dbReference type="Pfam" id="PF00171">
    <property type="entry name" value="Aldedh"/>
    <property type="match status" value="1"/>
</dbReference>
<dbReference type="PANTHER" id="PTHR43353">
    <property type="entry name" value="SUCCINATE-SEMIALDEHYDE DEHYDROGENASE, MITOCHONDRIAL"/>
    <property type="match status" value="1"/>
</dbReference>